<dbReference type="GO" id="GO:0006644">
    <property type="term" value="P:phospholipid metabolic process"/>
    <property type="evidence" value="ECO:0007669"/>
    <property type="project" value="InterPro"/>
</dbReference>
<dbReference type="EMBL" id="FN655413">
    <property type="protein sequence ID" value="CBY39064.1"/>
    <property type="molecule type" value="Genomic_DNA"/>
</dbReference>
<gene>
    <name evidence="3" type="ORF">GSOID_T00019608001</name>
</gene>
<dbReference type="GO" id="GO:0050482">
    <property type="term" value="P:arachidonate secretion"/>
    <property type="evidence" value="ECO:0007669"/>
    <property type="project" value="InterPro"/>
</dbReference>
<name>E4YUC5_OIKDI</name>
<dbReference type="CDD" id="cd00618">
    <property type="entry name" value="PLA2_like"/>
    <property type="match status" value="1"/>
</dbReference>
<organism evidence="3">
    <name type="scientific">Oikopleura dioica</name>
    <name type="common">Tunicate</name>
    <dbReference type="NCBI Taxonomy" id="34765"/>
    <lineage>
        <taxon>Eukaryota</taxon>
        <taxon>Metazoa</taxon>
        <taxon>Chordata</taxon>
        <taxon>Tunicata</taxon>
        <taxon>Appendicularia</taxon>
        <taxon>Copelata</taxon>
        <taxon>Oikopleuridae</taxon>
        <taxon>Oikopleura</taxon>
    </lineage>
</organism>
<dbReference type="Gene3D" id="1.20.90.10">
    <property type="entry name" value="Phospholipase A2 domain"/>
    <property type="match status" value="1"/>
</dbReference>
<dbReference type="AlphaFoldDB" id="E4YUC5"/>
<comment type="similarity">
    <text evidence="1">Belongs to the phospholipase A2 family.</text>
</comment>
<feature type="domain" description="Phospholipase A2-like central" evidence="2">
    <location>
        <begin position="22"/>
        <end position="156"/>
    </location>
</feature>
<accession>E4YUC5</accession>
<reference evidence="3" key="1">
    <citation type="journal article" date="2010" name="Science">
        <title>Plasticity of animal genome architecture unmasked by rapid evolution of a pelagic tunicate.</title>
        <authorList>
            <person name="Denoeud F."/>
            <person name="Henriet S."/>
            <person name="Mungpakdee S."/>
            <person name="Aury J.M."/>
            <person name="Da Silva C."/>
            <person name="Brinkmann H."/>
            <person name="Mikhaleva J."/>
            <person name="Olsen L.C."/>
            <person name="Jubin C."/>
            <person name="Canestro C."/>
            <person name="Bouquet J.M."/>
            <person name="Danks G."/>
            <person name="Poulain J."/>
            <person name="Campsteijn C."/>
            <person name="Adamski M."/>
            <person name="Cross I."/>
            <person name="Yadetie F."/>
            <person name="Muffato M."/>
            <person name="Louis A."/>
            <person name="Butcher S."/>
            <person name="Tsagkogeorga G."/>
            <person name="Konrad A."/>
            <person name="Singh S."/>
            <person name="Jensen M.F."/>
            <person name="Cong E.H."/>
            <person name="Eikeseth-Otteraa H."/>
            <person name="Noel B."/>
            <person name="Anthouard V."/>
            <person name="Porcel B.M."/>
            <person name="Kachouri-Lafond R."/>
            <person name="Nishino A."/>
            <person name="Ugolini M."/>
            <person name="Chourrout P."/>
            <person name="Nishida H."/>
            <person name="Aasland R."/>
            <person name="Huzurbazar S."/>
            <person name="Westhof E."/>
            <person name="Delsuc F."/>
            <person name="Lehrach H."/>
            <person name="Reinhardt R."/>
            <person name="Weissenbach J."/>
            <person name="Roy S.W."/>
            <person name="Artiguenave F."/>
            <person name="Postlethwait J.H."/>
            <person name="Manak J.R."/>
            <person name="Thompson E.M."/>
            <person name="Jaillon O."/>
            <person name="Du Pasquier L."/>
            <person name="Boudinot P."/>
            <person name="Liberles D.A."/>
            <person name="Volff J.N."/>
            <person name="Philippe H."/>
            <person name="Lenhard B."/>
            <person name="Roest Crollius H."/>
            <person name="Wincker P."/>
            <person name="Chourrout D."/>
        </authorList>
    </citation>
    <scope>NUCLEOTIDE SEQUENCE [LARGE SCALE GENOMIC DNA]</scope>
</reference>
<dbReference type="InterPro" id="IPR036444">
    <property type="entry name" value="PLipase_A2_dom_sf"/>
</dbReference>
<dbReference type="GO" id="GO:0004623">
    <property type="term" value="F:phospholipase A2 activity"/>
    <property type="evidence" value="ECO:0007669"/>
    <property type="project" value="InterPro"/>
</dbReference>
<proteinExistence type="inferred from homology"/>
<evidence type="ECO:0000256" key="1">
    <source>
        <dbReference type="RuleBase" id="RU003654"/>
    </source>
</evidence>
<dbReference type="InterPro" id="IPR016090">
    <property type="entry name" value="PLA2-like_dom"/>
</dbReference>
<evidence type="ECO:0000259" key="2">
    <source>
        <dbReference type="SMART" id="SM00085"/>
    </source>
</evidence>
<dbReference type="Pfam" id="PF00068">
    <property type="entry name" value="Phospholip_A2_1"/>
    <property type="match status" value="1"/>
</dbReference>
<sequence length="223" mass="25466">MLDQPSSDEGFYRSRHQIQPRRMKQLQAQLVNRHGFRNYTKIYGYGCYCLNLGERPMTGMVQGVEPIDEIDRVCQKYTQCVKCLKHDHGDSCQPESVNYEFSTSDDGETICSTESNCKKNLCECDKFLAEALDDKFELYKEENHVFGGFEFSTMCEKTRPANSGQNRSQECCGNYPTRKPFLAGGNRDLVCCDNVSPVQVMTRSSCENIGPDQVKNLRLITRT</sequence>
<dbReference type="Proteomes" id="UP000011014">
    <property type="component" value="Unassembled WGS sequence"/>
</dbReference>
<protein>
    <recommendedName>
        <fullName evidence="2">Phospholipase A2-like central domain-containing protein</fullName>
    </recommendedName>
</protein>
<evidence type="ECO:0000313" key="3">
    <source>
        <dbReference type="EMBL" id="CBY39064.1"/>
    </source>
</evidence>
<dbReference type="SUPFAM" id="SSF48619">
    <property type="entry name" value="Phospholipase A2, PLA2"/>
    <property type="match status" value="1"/>
</dbReference>
<dbReference type="SMART" id="SM00085">
    <property type="entry name" value="PA2c"/>
    <property type="match status" value="1"/>
</dbReference>